<dbReference type="Pfam" id="PF02517">
    <property type="entry name" value="Rce1-like"/>
    <property type="match status" value="1"/>
</dbReference>
<feature type="transmembrane region" description="Helical" evidence="1">
    <location>
        <begin position="137"/>
        <end position="158"/>
    </location>
</feature>
<accession>A0A2K4FC20</accession>
<sequence length="242" mass="27987">MPDTKYRFRDIQWRDFLLIPIFIVSFIIFFIIGVVYSFITGKGDSVTIDMMTALIQLLAYVVVVMSYYFLHIHQFQAIFSDNWQTLKRQWLRVLIGFVAMFLLAMLYDQLIQHLPHGWGYSETKNEQALDQLFKQKVFLPFTFILAVIVGPIVEELAFRHLLIGELGKKFNFIVMGVISALLFALIHVDTTSSPFEYGGYLIMGAAIVIVYLKTGRRLLPVIAMHMLNNFVAFILTCISLFY</sequence>
<dbReference type="RefSeq" id="WP_103371789.1">
    <property type="nucleotide sequence ID" value="NZ_CBCRVO010000003.1"/>
</dbReference>
<keyword evidence="1" id="KW-1133">Transmembrane helix</keyword>
<evidence type="ECO:0000313" key="4">
    <source>
        <dbReference type="Proteomes" id="UP000242712"/>
    </source>
</evidence>
<dbReference type="AlphaFoldDB" id="A0A2K4FC20"/>
<dbReference type="GO" id="GO:0008237">
    <property type="term" value="F:metallopeptidase activity"/>
    <property type="evidence" value="ECO:0007669"/>
    <property type="project" value="UniProtKB-KW"/>
</dbReference>
<dbReference type="InterPro" id="IPR003675">
    <property type="entry name" value="Rce1/LyrA-like_dom"/>
</dbReference>
<dbReference type="GO" id="GO:0004175">
    <property type="term" value="F:endopeptidase activity"/>
    <property type="evidence" value="ECO:0007669"/>
    <property type="project" value="UniProtKB-ARBA"/>
</dbReference>
<dbReference type="PANTHER" id="PTHR36435">
    <property type="entry name" value="SLR1288 PROTEIN"/>
    <property type="match status" value="1"/>
</dbReference>
<keyword evidence="1" id="KW-0812">Transmembrane</keyword>
<proteinExistence type="predicted"/>
<feature type="transmembrane region" description="Helical" evidence="1">
    <location>
        <begin position="194"/>
        <end position="212"/>
    </location>
</feature>
<feature type="transmembrane region" description="Helical" evidence="1">
    <location>
        <begin position="170"/>
        <end position="188"/>
    </location>
</feature>
<feature type="transmembrane region" description="Helical" evidence="1">
    <location>
        <begin position="16"/>
        <end position="39"/>
    </location>
</feature>
<keyword evidence="3" id="KW-0378">Hydrolase</keyword>
<keyword evidence="3" id="KW-0645">Protease</keyword>
<feature type="transmembrane region" description="Helical" evidence="1">
    <location>
        <begin position="90"/>
        <end position="107"/>
    </location>
</feature>
<dbReference type="GO" id="GO:0080120">
    <property type="term" value="P:CAAX-box protein maturation"/>
    <property type="evidence" value="ECO:0007669"/>
    <property type="project" value="UniProtKB-ARBA"/>
</dbReference>
<reference evidence="3 4" key="1">
    <citation type="submission" date="2017-08" db="EMBL/GenBank/DDBJ databases">
        <title>Draft genome sequences of 64 type strains of genus Staph aureus.</title>
        <authorList>
            <person name="Cole K."/>
            <person name="Golubchik T."/>
            <person name="Russell J."/>
            <person name="Foster D."/>
            <person name="Llewelyn M."/>
            <person name="Wilson D."/>
            <person name="Crook D."/>
            <person name="Paul J."/>
        </authorList>
    </citation>
    <scope>NUCLEOTIDE SEQUENCE [LARGE SCALE GENOMIC DNA]</scope>
    <source>
        <strain evidence="3 4">DSM 29875</strain>
    </source>
</reference>
<comment type="caution">
    <text evidence="3">The sequence shown here is derived from an EMBL/GenBank/DDBJ whole genome shotgun (WGS) entry which is preliminary data.</text>
</comment>
<evidence type="ECO:0000259" key="2">
    <source>
        <dbReference type="Pfam" id="PF02517"/>
    </source>
</evidence>
<evidence type="ECO:0000313" key="3">
    <source>
        <dbReference type="EMBL" id="POA08827.1"/>
    </source>
</evidence>
<dbReference type="Proteomes" id="UP000242712">
    <property type="component" value="Unassembled WGS sequence"/>
</dbReference>
<dbReference type="GO" id="GO:0006508">
    <property type="term" value="P:proteolysis"/>
    <property type="evidence" value="ECO:0007669"/>
    <property type="project" value="UniProtKB-KW"/>
</dbReference>
<protein>
    <submittedName>
        <fullName evidence="3">CPBP family intramembrane metalloprotease</fullName>
    </submittedName>
</protein>
<feature type="transmembrane region" description="Helical" evidence="1">
    <location>
        <begin position="51"/>
        <end position="70"/>
    </location>
</feature>
<dbReference type="InterPro" id="IPR052710">
    <property type="entry name" value="CAAX_protease"/>
</dbReference>
<keyword evidence="3" id="KW-0482">Metalloprotease</keyword>
<dbReference type="GeneID" id="98298195"/>
<feature type="domain" description="CAAX prenyl protease 2/Lysostaphin resistance protein A-like" evidence="2">
    <location>
        <begin position="139"/>
        <end position="231"/>
    </location>
</feature>
<evidence type="ECO:0000256" key="1">
    <source>
        <dbReference type="SAM" id="Phobius"/>
    </source>
</evidence>
<organism evidence="3 4">
    <name type="scientific">Staphylococcus argensis</name>
    <dbReference type="NCBI Taxonomy" id="1607738"/>
    <lineage>
        <taxon>Bacteria</taxon>
        <taxon>Bacillati</taxon>
        <taxon>Bacillota</taxon>
        <taxon>Bacilli</taxon>
        <taxon>Bacillales</taxon>
        <taxon>Staphylococcaceae</taxon>
        <taxon>Staphylococcus</taxon>
    </lineage>
</organism>
<gene>
    <name evidence="3" type="ORF">CD039_07505</name>
</gene>
<dbReference type="OrthoDB" id="2411709at2"/>
<keyword evidence="4" id="KW-1185">Reference proteome</keyword>
<dbReference type="EMBL" id="PPPX01000011">
    <property type="protein sequence ID" value="POA08827.1"/>
    <property type="molecule type" value="Genomic_DNA"/>
</dbReference>
<feature type="transmembrane region" description="Helical" evidence="1">
    <location>
        <begin position="219"/>
        <end position="241"/>
    </location>
</feature>
<dbReference type="PANTHER" id="PTHR36435:SF1">
    <property type="entry name" value="CAAX AMINO TERMINAL PROTEASE FAMILY PROTEIN"/>
    <property type="match status" value="1"/>
</dbReference>
<name>A0A2K4FC20_9STAP</name>
<keyword evidence="1" id="KW-0472">Membrane</keyword>